<gene>
    <name evidence="1" type="ORF">HNP48_003173</name>
</gene>
<dbReference type="RefSeq" id="WP_184858561.1">
    <property type="nucleotide sequence ID" value="NZ_JACHLK010000005.1"/>
</dbReference>
<reference evidence="1 2" key="1">
    <citation type="submission" date="2020-08" db="EMBL/GenBank/DDBJ databases">
        <title>Functional genomics of gut bacteria from endangered species of beetles.</title>
        <authorList>
            <person name="Carlos-Shanley C."/>
        </authorList>
    </citation>
    <scope>NUCLEOTIDE SEQUENCE [LARGE SCALE GENOMIC DNA]</scope>
    <source>
        <strain evidence="1 2">S00198</strain>
    </source>
</reference>
<dbReference type="Pfam" id="PF14136">
    <property type="entry name" value="DUF4303"/>
    <property type="match status" value="1"/>
</dbReference>
<dbReference type="InterPro" id="IPR025409">
    <property type="entry name" value="DUF4303"/>
</dbReference>
<dbReference type="AlphaFoldDB" id="A0A7X0PEW5"/>
<accession>A0A7X0PEW5</accession>
<organism evidence="1 2">
    <name type="scientific">Acidovorax soli</name>
    <dbReference type="NCBI Taxonomy" id="592050"/>
    <lineage>
        <taxon>Bacteria</taxon>
        <taxon>Pseudomonadati</taxon>
        <taxon>Pseudomonadota</taxon>
        <taxon>Betaproteobacteria</taxon>
        <taxon>Burkholderiales</taxon>
        <taxon>Comamonadaceae</taxon>
        <taxon>Acidovorax</taxon>
    </lineage>
</organism>
<protein>
    <recommendedName>
        <fullName evidence="3">DUF4303 domain-containing protein</fullName>
    </recommendedName>
</protein>
<dbReference type="Proteomes" id="UP000575083">
    <property type="component" value="Unassembled WGS sequence"/>
</dbReference>
<name>A0A7X0PEW5_9BURK</name>
<comment type="caution">
    <text evidence="1">The sequence shown here is derived from an EMBL/GenBank/DDBJ whole genome shotgun (WGS) entry which is preliminary data.</text>
</comment>
<sequence length="188" mass="20295">MPASSSSAFDFAALAEGIARASRAALAEISERCGPHDPVCAFTLYTDDGAMTVCPAMVTEGQVQALTTRHPDDADYYRYSSAEWPLEGEGANAAFNGLCTRVADHVLALPDGDGDAAFTAFRTQLLETLLQVLERLRRDDPAFARESLMLQVAVSDGDEPAEVLNQWVARLNPPAVAARFKAWTDTWG</sequence>
<keyword evidence="2" id="KW-1185">Reference proteome</keyword>
<evidence type="ECO:0000313" key="2">
    <source>
        <dbReference type="Proteomes" id="UP000575083"/>
    </source>
</evidence>
<evidence type="ECO:0008006" key="3">
    <source>
        <dbReference type="Google" id="ProtNLM"/>
    </source>
</evidence>
<evidence type="ECO:0000313" key="1">
    <source>
        <dbReference type="EMBL" id="MBB6560499.1"/>
    </source>
</evidence>
<proteinExistence type="predicted"/>
<dbReference type="EMBL" id="JACHLK010000005">
    <property type="protein sequence ID" value="MBB6560499.1"/>
    <property type="molecule type" value="Genomic_DNA"/>
</dbReference>